<dbReference type="PANTHER" id="PTHR20883:SF14">
    <property type="entry name" value="PHYTANOYL-COA DIOXYGENASE"/>
    <property type="match status" value="1"/>
</dbReference>
<gene>
    <name evidence="1" type="ORF">FHS68_002977</name>
</gene>
<proteinExistence type="predicted"/>
<accession>A0ABX0UQF1</accession>
<dbReference type="RefSeq" id="WP_229211909.1">
    <property type="nucleotide sequence ID" value="NZ_JAASQJ010000003.1"/>
</dbReference>
<organism evidence="1 2">
    <name type="scientific">Dyadobacter arcticus</name>
    <dbReference type="NCBI Taxonomy" id="1078754"/>
    <lineage>
        <taxon>Bacteria</taxon>
        <taxon>Pseudomonadati</taxon>
        <taxon>Bacteroidota</taxon>
        <taxon>Cytophagia</taxon>
        <taxon>Cytophagales</taxon>
        <taxon>Spirosomataceae</taxon>
        <taxon>Dyadobacter</taxon>
    </lineage>
</organism>
<dbReference type="Pfam" id="PF05721">
    <property type="entry name" value="PhyH"/>
    <property type="match status" value="1"/>
</dbReference>
<evidence type="ECO:0000313" key="1">
    <source>
        <dbReference type="EMBL" id="NIJ53795.1"/>
    </source>
</evidence>
<keyword evidence="1" id="KW-0560">Oxidoreductase</keyword>
<sequence>MDNISLTNEMHISDIDRKSQYFRDGYIVVRNFFTTEEIKAIFDEARGVFAYQIERTTGMKIDIHNQDEFEAGMYEFFQKDFDAFVNTGKQVQHLVSLHRLGTDARITELLQSIGLTYPIIAVRPAMMFNSRHLAKKQDYWKLGAHQDWRGGQGSLDSIVMWFPLVDCDTALGGLQVLPGSHKKGLYAGSDVDYISSIEEELPEDEFEQLELKAGDILIFSTFTVHRSGTNVTPHIRWTSQFRFNNLEEKTFVDRGFPLPYIYKPTPELLFPGFPKQEVVEEVFNENK</sequence>
<dbReference type="Gene3D" id="2.60.120.620">
    <property type="entry name" value="q2cbj1_9rhob like domain"/>
    <property type="match status" value="1"/>
</dbReference>
<comment type="caution">
    <text evidence="1">The sequence shown here is derived from an EMBL/GenBank/DDBJ whole genome shotgun (WGS) entry which is preliminary data.</text>
</comment>
<keyword evidence="1" id="KW-0223">Dioxygenase</keyword>
<name>A0ABX0UQF1_9BACT</name>
<dbReference type="GO" id="GO:0051213">
    <property type="term" value="F:dioxygenase activity"/>
    <property type="evidence" value="ECO:0007669"/>
    <property type="project" value="UniProtKB-KW"/>
</dbReference>
<dbReference type="PANTHER" id="PTHR20883">
    <property type="entry name" value="PHYTANOYL-COA DIOXYGENASE DOMAIN CONTAINING 1"/>
    <property type="match status" value="1"/>
</dbReference>
<dbReference type="Proteomes" id="UP001179181">
    <property type="component" value="Unassembled WGS sequence"/>
</dbReference>
<dbReference type="SUPFAM" id="SSF51197">
    <property type="entry name" value="Clavaminate synthase-like"/>
    <property type="match status" value="1"/>
</dbReference>
<dbReference type="EMBL" id="JAASQJ010000003">
    <property type="protein sequence ID" value="NIJ53795.1"/>
    <property type="molecule type" value="Genomic_DNA"/>
</dbReference>
<dbReference type="InterPro" id="IPR008775">
    <property type="entry name" value="Phytyl_CoA_dOase-like"/>
</dbReference>
<evidence type="ECO:0000313" key="2">
    <source>
        <dbReference type="Proteomes" id="UP001179181"/>
    </source>
</evidence>
<keyword evidence="2" id="KW-1185">Reference proteome</keyword>
<protein>
    <submittedName>
        <fullName evidence="1">Ectoine hydroxylase-related dioxygenase (Phytanoyl-CoA dioxygenase family)</fullName>
    </submittedName>
</protein>
<reference evidence="1 2" key="1">
    <citation type="submission" date="2020-03" db="EMBL/GenBank/DDBJ databases">
        <title>Genomic Encyclopedia of Type Strains, Phase IV (KMG-IV): sequencing the most valuable type-strain genomes for metagenomic binning, comparative biology and taxonomic classification.</title>
        <authorList>
            <person name="Goeker M."/>
        </authorList>
    </citation>
    <scope>NUCLEOTIDE SEQUENCE [LARGE SCALE GENOMIC DNA]</scope>
    <source>
        <strain evidence="1 2">DSM 102865</strain>
    </source>
</reference>